<keyword evidence="4" id="KW-1185">Reference proteome</keyword>
<comment type="caution">
    <text evidence="3">The sequence shown here is derived from an EMBL/GenBank/DDBJ whole genome shotgun (WGS) entry which is preliminary data.</text>
</comment>
<name>A0ABV7E8M2_9SPHN</name>
<dbReference type="PANTHER" id="PTHR33428:SF14">
    <property type="entry name" value="CARBOXYLESTERASE TYPE B DOMAIN-CONTAINING PROTEIN"/>
    <property type="match status" value="1"/>
</dbReference>
<dbReference type="EMBL" id="JBHRST010000018">
    <property type="protein sequence ID" value="MFC3098320.1"/>
    <property type="molecule type" value="Genomic_DNA"/>
</dbReference>
<protein>
    <recommendedName>
        <fullName evidence="5">Alpha/beta hydrolase</fullName>
    </recommendedName>
</protein>
<organism evidence="3 4">
    <name type="scientific">Alteraurantiacibacter palmitatis</name>
    <dbReference type="NCBI Taxonomy" id="2054628"/>
    <lineage>
        <taxon>Bacteria</taxon>
        <taxon>Pseudomonadati</taxon>
        <taxon>Pseudomonadota</taxon>
        <taxon>Alphaproteobacteria</taxon>
        <taxon>Sphingomonadales</taxon>
        <taxon>Erythrobacteraceae</taxon>
        <taxon>Alteraurantiacibacter</taxon>
    </lineage>
</organism>
<dbReference type="InterPro" id="IPR029058">
    <property type="entry name" value="AB_hydrolase_fold"/>
</dbReference>
<reference evidence="4" key="1">
    <citation type="journal article" date="2019" name="Int. J. Syst. Evol. Microbiol.">
        <title>The Global Catalogue of Microorganisms (GCM) 10K type strain sequencing project: providing services to taxonomists for standard genome sequencing and annotation.</title>
        <authorList>
            <consortium name="The Broad Institute Genomics Platform"/>
            <consortium name="The Broad Institute Genome Sequencing Center for Infectious Disease"/>
            <person name="Wu L."/>
            <person name="Ma J."/>
        </authorList>
    </citation>
    <scope>NUCLEOTIDE SEQUENCE [LARGE SCALE GENOMIC DNA]</scope>
    <source>
        <strain evidence="4">KCTC 52607</strain>
    </source>
</reference>
<evidence type="ECO:0000256" key="2">
    <source>
        <dbReference type="SAM" id="SignalP"/>
    </source>
</evidence>
<keyword evidence="2" id="KW-0732">Signal</keyword>
<feature type="chain" id="PRO_5045809094" description="Alpha/beta hydrolase" evidence="2">
    <location>
        <begin position="21"/>
        <end position="320"/>
    </location>
</feature>
<dbReference type="PANTHER" id="PTHR33428">
    <property type="entry name" value="CHLOROPHYLLASE-2, CHLOROPLASTIC"/>
    <property type="match status" value="1"/>
</dbReference>
<dbReference type="PROSITE" id="PS51257">
    <property type="entry name" value="PROKAR_LIPOPROTEIN"/>
    <property type="match status" value="1"/>
</dbReference>
<dbReference type="Gene3D" id="3.40.50.1820">
    <property type="entry name" value="alpha/beta hydrolase"/>
    <property type="match status" value="1"/>
</dbReference>
<accession>A0ABV7E8M2</accession>
<proteinExistence type="predicted"/>
<gene>
    <name evidence="3" type="ORF">ACFODU_11010</name>
</gene>
<dbReference type="RefSeq" id="WP_336926896.1">
    <property type="nucleotide sequence ID" value="NZ_JBANRO010000010.1"/>
</dbReference>
<feature type="region of interest" description="Disordered" evidence="1">
    <location>
        <begin position="107"/>
        <end position="136"/>
    </location>
</feature>
<feature type="signal peptide" evidence="2">
    <location>
        <begin position="1"/>
        <end position="20"/>
    </location>
</feature>
<evidence type="ECO:0008006" key="5">
    <source>
        <dbReference type="Google" id="ProtNLM"/>
    </source>
</evidence>
<evidence type="ECO:0000313" key="4">
    <source>
        <dbReference type="Proteomes" id="UP001595456"/>
    </source>
</evidence>
<sequence length="320" mass="32881">MKLIGSLVAAGLLLAGCTSAAAQTGGPSERLLGVGAGNGAYGGVAFARDDAPGYTFYRPERWPDGPVPVVLWGNGGCRNNGLSASHFLREIASHGYFVIANGAPGEERPPVAELPPAPTSLPENAVTNQPPRATPDETSVEQMLAGIDWAAAANADAGDPLHGHLDAARVAVLGHSCGGLQALAAGADPRVGAVIAFASGVYVRADGGLSGVRIGKEDLARLHTPVAYVIGGPGDIAWPNAVDDFARISHVPVMLANLPVGHGGTFALANGGDWARVAVDWLDWQIKGDAAAGRSFVGEGCRLCTTYGWKVERKQFPDSP</sequence>
<dbReference type="SUPFAM" id="SSF53474">
    <property type="entry name" value="alpha/beta-Hydrolases"/>
    <property type="match status" value="1"/>
</dbReference>
<evidence type="ECO:0000256" key="1">
    <source>
        <dbReference type="SAM" id="MobiDB-lite"/>
    </source>
</evidence>
<dbReference type="Proteomes" id="UP001595456">
    <property type="component" value="Unassembled WGS sequence"/>
</dbReference>
<evidence type="ECO:0000313" key="3">
    <source>
        <dbReference type="EMBL" id="MFC3098320.1"/>
    </source>
</evidence>
<feature type="compositionally biased region" description="Polar residues" evidence="1">
    <location>
        <begin position="121"/>
        <end position="136"/>
    </location>
</feature>